<evidence type="ECO:0000256" key="2">
    <source>
        <dbReference type="SAM" id="Phobius"/>
    </source>
</evidence>
<protein>
    <recommendedName>
        <fullName evidence="3">Neprosin PEP catalytic domain-containing protein</fullName>
    </recommendedName>
</protein>
<dbReference type="EMBL" id="BOQN01000157">
    <property type="protein sequence ID" value="GIM97729.1"/>
    <property type="molecule type" value="Genomic_DNA"/>
</dbReference>
<evidence type="ECO:0000256" key="1">
    <source>
        <dbReference type="SAM" id="MobiDB-lite"/>
    </source>
</evidence>
<dbReference type="Pfam" id="PF03080">
    <property type="entry name" value="Neprosin"/>
    <property type="match status" value="1"/>
</dbReference>
<dbReference type="PANTHER" id="PTHR31589:SF110">
    <property type="entry name" value="PROTEIN, PUTATIVE (DUF239)-RELATED"/>
    <property type="match status" value="1"/>
</dbReference>
<keyword evidence="2" id="KW-0812">Transmembrane</keyword>
<feature type="compositionally biased region" description="Low complexity" evidence="1">
    <location>
        <begin position="131"/>
        <end position="140"/>
    </location>
</feature>
<dbReference type="Proteomes" id="UP000677082">
    <property type="component" value="Unassembled WGS sequence"/>
</dbReference>
<dbReference type="AlphaFoldDB" id="A0A919WCJ6"/>
<feature type="compositionally biased region" description="Low complexity" evidence="1">
    <location>
        <begin position="107"/>
        <end position="117"/>
    </location>
</feature>
<accession>A0A919WCJ6</accession>
<feature type="compositionally biased region" description="Basic and acidic residues" evidence="1">
    <location>
        <begin position="95"/>
        <end position="106"/>
    </location>
</feature>
<dbReference type="PANTHER" id="PTHR31589">
    <property type="entry name" value="PROTEIN, PUTATIVE (DUF239)-RELATED-RELATED"/>
    <property type="match status" value="1"/>
</dbReference>
<reference evidence="4 5" key="1">
    <citation type="submission" date="2021-03" db="EMBL/GenBank/DDBJ databases">
        <title>Whole genome shotgun sequence of Actinoplanes toevensis NBRC 105298.</title>
        <authorList>
            <person name="Komaki H."/>
            <person name="Tamura T."/>
        </authorList>
    </citation>
    <scope>NUCLEOTIDE SEQUENCE [LARGE SCALE GENOMIC DNA]</scope>
    <source>
        <strain evidence="4 5">NBRC 105298</strain>
    </source>
</reference>
<proteinExistence type="predicted"/>
<feature type="region of interest" description="Disordered" evidence="1">
    <location>
        <begin position="58"/>
        <end position="154"/>
    </location>
</feature>
<comment type="caution">
    <text evidence="4">The sequence shown here is derived from an EMBL/GenBank/DDBJ whole genome shotgun (WGS) entry which is preliminary data.</text>
</comment>
<feature type="domain" description="Neprosin PEP catalytic" evidence="3">
    <location>
        <begin position="155"/>
        <end position="395"/>
    </location>
</feature>
<keyword evidence="2" id="KW-0472">Membrane</keyword>
<evidence type="ECO:0000313" key="4">
    <source>
        <dbReference type="EMBL" id="GIM97729.1"/>
    </source>
</evidence>
<dbReference type="PROSITE" id="PS52045">
    <property type="entry name" value="NEPROSIN_PEP_CD"/>
    <property type="match status" value="1"/>
</dbReference>
<feature type="compositionally biased region" description="Polar residues" evidence="1">
    <location>
        <begin position="58"/>
        <end position="76"/>
    </location>
</feature>
<evidence type="ECO:0000259" key="3">
    <source>
        <dbReference type="PROSITE" id="PS52045"/>
    </source>
</evidence>
<keyword evidence="5" id="KW-1185">Reference proteome</keyword>
<evidence type="ECO:0000313" key="5">
    <source>
        <dbReference type="Proteomes" id="UP000677082"/>
    </source>
</evidence>
<dbReference type="InterPro" id="IPR004314">
    <property type="entry name" value="Neprosin"/>
</dbReference>
<sequence length="395" mass="42167">MPEVASPTASDPPINEDGHVLKSRRGLLAAGLAVAVVGAIGVVSTLNAGAEQITGAPQLTTPVADSPTGGISTTATPPALLPWGERPTSIRKGRAGADSKTLRAEGADAAAADASGSIQPRGRYGPKGRTGRTTSSSLLTEKTDVPPPLPPAAKADDDYDVDYIYSTARQDVVSKGVYSTITIAKPWLADNDYHTLAELAVQSGDSKQIVEVGWTVDRLTNKGSEDPHLFVYHWVNKEESCYNGCGWVQYSKNVKPGDTLPLGTKRFGIEYTNGGWWIAYDSEWIGYFPEQLWNDEGVEFEETGLVQLFGEVAVSNAEKTCTDMGNAVNPLDPDPKVAATSAYFTTTAYINPQVSMEFTYPALDKETGKSAEQLSYYGIKPAPPRSFRYGGGGTC</sequence>
<gene>
    <name evidence="4" type="ORF">Ato02nite_095220</name>
</gene>
<keyword evidence="2" id="KW-1133">Transmembrane helix</keyword>
<organism evidence="4 5">
    <name type="scientific">Paractinoplanes toevensis</name>
    <dbReference type="NCBI Taxonomy" id="571911"/>
    <lineage>
        <taxon>Bacteria</taxon>
        <taxon>Bacillati</taxon>
        <taxon>Actinomycetota</taxon>
        <taxon>Actinomycetes</taxon>
        <taxon>Micromonosporales</taxon>
        <taxon>Micromonosporaceae</taxon>
        <taxon>Paractinoplanes</taxon>
    </lineage>
</organism>
<name>A0A919WCJ6_9ACTN</name>
<feature type="transmembrane region" description="Helical" evidence="2">
    <location>
        <begin position="27"/>
        <end position="50"/>
    </location>
</feature>
<dbReference type="InterPro" id="IPR053168">
    <property type="entry name" value="Glutamic_endopeptidase"/>
</dbReference>